<accession>A0ABT6PG67</accession>
<evidence type="ECO:0008006" key="3">
    <source>
        <dbReference type="Google" id="ProtNLM"/>
    </source>
</evidence>
<proteinExistence type="predicted"/>
<dbReference type="RefSeq" id="WP_281453368.1">
    <property type="nucleotide sequence ID" value="NZ_JASAOF010000001.1"/>
</dbReference>
<gene>
    <name evidence="1" type="ORF">QFW96_00030</name>
</gene>
<evidence type="ECO:0000313" key="2">
    <source>
        <dbReference type="Proteomes" id="UP001237595"/>
    </source>
</evidence>
<name>A0ABT6PG67_9PSEU</name>
<reference evidence="1 2" key="1">
    <citation type="submission" date="2023-04" db="EMBL/GenBank/DDBJ databases">
        <title>Draft genome sequence of Saccharopolyspora sp. TS4A08 isolated from sweet potato rhizospheric soil.</title>
        <authorList>
            <person name="Suksaard P."/>
            <person name="Duangmal K."/>
        </authorList>
    </citation>
    <scope>NUCLEOTIDE SEQUENCE [LARGE SCALE GENOMIC DNA]</scope>
    <source>
        <strain evidence="1 2">TS4A08</strain>
    </source>
</reference>
<protein>
    <recommendedName>
        <fullName evidence="3">BON domain-containing protein</fullName>
    </recommendedName>
</protein>
<dbReference type="Proteomes" id="UP001237595">
    <property type="component" value="Unassembled WGS sequence"/>
</dbReference>
<evidence type="ECO:0000313" key="1">
    <source>
        <dbReference type="EMBL" id="MDI2026969.1"/>
    </source>
</evidence>
<comment type="caution">
    <text evidence="1">The sequence shown here is derived from an EMBL/GenBank/DDBJ whole genome shotgun (WGS) entry which is preliminary data.</text>
</comment>
<keyword evidence="2" id="KW-1185">Reference proteome</keyword>
<organism evidence="1 2">
    <name type="scientific">Saccharopolyspora ipomoeae</name>
    <dbReference type="NCBI Taxonomy" id="3042027"/>
    <lineage>
        <taxon>Bacteria</taxon>
        <taxon>Bacillati</taxon>
        <taxon>Actinomycetota</taxon>
        <taxon>Actinomycetes</taxon>
        <taxon>Pseudonocardiales</taxon>
        <taxon>Pseudonocardiaceae</taxon>
        <taxon>Saccharopolyspora</taxon>
    </lineage>
</organism>
<sequence length="80" mass="8831">MEAGRSQDVAEEAAGGLLAAELEHPFEPDVEVHKIGGKVFLPSTRLRVDARRHWRVRGAVDQLKAAQTNDVLMKTVPSDR</sequence>
<dbReference type="EMBL" id="JASAOF010000001">
    <property type="protein sequence ID" value="MDI2026969.1"/>
    <property type="molecule type" value="Genomic_DNA"/>
</dbReference>